<dbReference type="Pfam" id="PF05227">
    <property type="entry name" value="CHASE3"/>
    <property type="match status" value="1"/>
</dbReference>
<dbReference type="SUPFAM" id="SSF81606">
    <property type="entry name" value="PP2C-like"/>
    <property type="match status" value="1"/>
</dbReference>
<dbReference type="PANTHER" id="PTHR43156">
    <property type="entry name" value="STAGE II SPORULATION PROTEIN E-RELATED"/>
    <property type="match status" value="1"/>
</dbReference>
<dbReference type="EC" id="3.1.3.16" evidence="1"/>
<evidence type="ECO:0000256" key="17">
    <source>
        <dbReference type="ARBA" id="ARBA00081350"/>
    </source>
</evidence>
<feature type="domain" description="HAMP" evidence="20">
    <location>
        <begin position="282"/>
        <end position="334"/>
    </location>
</feature>
<dbReference type="GO" id="GO:0046872">
    <property type="term" value="F:metal ion binding"/>
    <property type="evidence" value="ECO:0007669"/>
    <property type="project" value="UniProtKB-KW"/>
</dbReference>
<dbReference type="InterPro" id="IPR029016">
    <property type="entry name" value="GAF-like_dom_sf"/>
</dbReference>
<evidence type="ECO:0000313" key="22">
    <source>
        <dbReference type="Proteomes" id="UP000436138"/>
    </source>
</evidence>
<dbReference type="AlphaFoldDB" id="A0A6I6N4H1"/>
<dbReference type="EMBL" id="CP047020">
    <property type="protein sequence ID" value="QHA08058.1"/>
    <property type="molecule type" value="Genomic_DNA"/>
</dbReference>
<dbReference type="Gene3D" id="3.60.40.10">
    <property type="entry name" value="PPM-type phosphatase domain"/>
    <property type="match status" value="1"/>
</dbReference>
<keyword evidence="4 19" id="KW-0812">Transmembrane</keyword>
<keyword evidence="2" id="KW-0597">Phosphoprotein</keyword>
<dbReference type="InterPro" id="IPR036457">
    <property type="entry name" value="PPM-type-like_dom_sf"/>
</dbReference>
<sequence>MNRRNRCAGFSRDPPPPARWLQARMVATPESAVPGGSGVPNLDSRGRSSPRDGPAGDSATGSCAGQGMRMSGPRTRRARVGLVPLTAVAGGLLALLIGLAFTMLLWSIIGLGESAAADRRTETALAQARTVEGLVVDLETGQRGFVITGEKQFLEPWQTARTTFSGQAQELVRLSTTPGQRTLAQQIRQAGESLIHDYSIPLVAAAGRGDARARGVQSTLEGKRRVDALRKQFDRYDSTQETLIAARESAANSDAREAVVAASIGLTGSMLLIATFAGYVIRAVVWPVRKAAGVASRLADSDLSVRMPETGRGEIGQLGTAFNTMACSLAESREQTRRTHLRLELLYEVGIVIGTTLDAKQTAQELVRMLVPRFADFVTVDLALPALLIDEPLADHGAWARRVALGGVRDDPPLDPVGSQITLATASATFVPDLRTSSVWQAQHGQEARTLLDYGMHSLITAPLYSRRTLVGAVGLWRAENPSPFAEDELSDAEEIAAKAAVAIDNALSYAREHDTALTLQRSMLPRSFNPPDGIEIAHRYLPASDANEVGGDWYDVAAMPPDKAALAIGDVMGHGIPAAAVMGQMRSTLRALVRMDLPPDQLLHHLDQAIQDLDGPILATCLYGVCDAAANRCRLARAGHPPPALITPDGTAHLIDLPPGAPLGIGGISYTTTEIPIAPGTVLVLYTDGLVEAREHDLDERLEELTHLLAGIHPSLDELADTLINRLAPTPAQDDIALLIVRIGTAIP</sequence>
<keyword evidence="5" id="KW-0479">Metal-binding</keyword>
<dbReference type="GO" id="GO:0007165">
    <property type="term" value="P:signal transduction"/>
    <property type="evidence" value="ECO:0007669"/>
    <property type="project" value="InterPro"/>
</dbReference>
<evidence type="ECO:0000259" key="20">
    <source>
        <dbReference type="PROSITE" id="PS50885"/>
    </source>
</evidence>
<reference evidence="21 22" key="1">
    <citation type="submission" date="2019-12" db="EMBL/GenBank/DDBJ databases">
        <title>Streptomyces sp. strain T44 isolated from rhizosphere soil of Broussonetia papyrifera.</title>
        <authorList>
            <person name="Mo P."/>
        </authorList>
    </citation>
    <scope>NUCLEOTIDE SEQUENCE [LARGE SCALE GENOMIC DNA]</scope>
    <source>
        <strain evidence="21 22">T44</strain>
    </source>
</reference>
<accession>A0A6I6N4H1</accession>
<evidence type="ECO:0000256" key="10">
    <source>
        <dbReference type="ARBA" id="ARBA00022842"/>
    </source>
</evidence>
<dbReference type="GO" id="GO:0004722">
    <property type="term" value="F:protein serine/threonine phosphatase activity"/>
    <property type="evidence" value="ECO:0007669"/>
    <property type="project" value="UniProtKB-EC"/>
</dbReference>
<dbReference type="CDD" id="cd19410">
    <property type="entry name" value="HK9-like_sensor"/>
    <property type="match status" value="1"/>
</dbReference>
<gene>
    <name evidence="21" type="ORF">GQF42_36600</name>
</gene>
<evidence type="ECO:0000313" key="21">
    <source>
        <dbReference type="EMBL" id="QHA08058.1"/>
    </source>
</evidence>
<evidence type="ECO:0000256" key="16">
    <source>
        <dbReference type="ARBA" id="ARBA00075117"/>
    </source>
</evidence>
<evidence type="ECO:0000256" key="6">
    <source>
        <dbReference type="ARBA" id="ARBA00022741"/>
    </source>
</evidence>
<evidence type="ECO:0000256" key="4">
    <source>
        <dbReference type="ARBA" id="ARBA00022692"/>
    </source>
</evidence>
<dbReference type="InterPro" id="IPR003660">
    <property type="entry name" value="HAMP_dom"/>
</dbReference>
<keyword evidence="6" id="KW-0547">Nucleotide-binding</keyword>
<evidence type="ECO:0000256" key="19">
    <source>
        <dbReference type="SAM" id="Phobius"/>
    </source>
</evidence>
<dbReference type="GO" id="GO:0005524">
    <property type="term" value="F:ATP binding"/>
    <property type="evidence" value="ECO:0007669"/>
    <property type="project" value="UniProtKB-KW"/>
</dbReference>
<keyword evidence="9" id="KW-0067">ATP-binding</keyword>
<dbReference type="PANTHER" id="PTHR43156:SF2">
    <property type="entry name" value="STAGE II SPORULATION PROTEIN E"/>
    <property type="match status" value="1"/>
</dbReference>
<keyword evidence="22" id="KW-1185">Reference proteome</keyword>
<evidence type="ECO:0000256" key="18">
    <source>
        <dbReference type="SAM" id="MobiDB-lite"/>
    </source>
</evidence>
<dbReference type="CDD" id="cd06225">
    <property type="entry name" value="HAMP"/>
    <property type="match status" value="1"/>
</dbReference>
<dbReference type="SMART" id="SM00304">
    <property type="entry name" value="HAMP"/>
    <property type="match status" value="1"/>
</dbReference>
<proteinExistence type="predicted"/>
<dbReference type="Pfam" id="PF01590">
    <property type="entry name" value="GAF"/>
    <property type="match status" value="1"/>
</dbReference>
<dbReference type="InterPro" id="IPR001932">
    <property type="entry name" value="PPM-type_phosphatase-like_dom"/>
</dbReference>
<keyword evidence="13" id="KW-0464">Manganese</keyword>
<keyword evidence="12 19" id="KW-1133">Transmembrane helix</keyword>
<dbReference type="InterPro" id="IPR052016">
    <property type="entry name" value="Bact_Sigma-Reg"/>
</dbReference>
<name>A0A6I6N4H1_9ACTN</name>
<dbReference type="Gene3D" id="6.10.340.10">
    <property type="match status" value="1"/>
</dbReference>
<keyword evidence="8" id="KW-0378">Hydrolase</keyword>
<keyword evidence="10" id="KW-0460">Magnesium</keyword>
<dbReference type="InterPro" id="IPR003018">
    <property type="entry name" value="GAF"/>
</dbReference>
<dbReference type="Gene3D" id="3.30.450.40">
    <property type="match status" value="1"/>
</dbReference>
<organism evidence="21 22">
    <name type="scientific">Streptomyces broussonetiae</name>
    <dbReference type="NCBI Taxonomy" id="2686304"/>
    <lineage>
        <taxon>Bacteria</taxon>
        <taxon>Bacillati</taxon>
        <taxon>Actinomycetota</taxon>
        <taxon>Actinomycetes</taxon>
        <taxon>Kitasatosporales</taxon>
        <taxon>Streptomycetaceae</taxon>
        <taxon>Streptomyces</taxon>
    </lineage>
</organism>
<evidence type="ECO:0000256" key="3">
    <source>
        <dbReference type="ARBA" id="ARBA00022679"/>
    </source>
</evidence>
<evidence type="ECO:0000256" key="14">
    <source>
        <dbReference type="ARBA" id="ARBA00047761"/>
    </source>
</evidence>
<comment type="catalytic activity">
    <reaction evidence="14">
        <text>O-phospho-L-seryl-[protein] + H2O = L-seryl-[protein] + phosphate</text>
        <dbReference type="Rhea" id="RHEA:20629"/>
        <dbReference type="Rhea" id="RHEA-COMP:9863"/>
        <dbReference type="Rhea" id="RHEA-COMP:11604"/>
        <dbReference type="ChEBI" id="CHEBI:15377"/>
        <dbReference type="ChEBI" id="CHEBI:29999"/>
        <dbReference type="ChEBI" id="CHEBI:43474"/>
        <dbReference type="ChEBI" id="CHEBI:83421"/>
        <dbReference type="EC" id="3.1.3.16"/>
    </reaction>
</comment>
<evidence type="ECO:0000256" key="8">
    <source>
        <dbReference type="ARBA" id="ARBA00022801"/>
    </source>
</evidence>
<evidence type="ECO:0000256" key="11">
    <source>
        <dbReference type="ARBA" id="ARBA00022912"/>
    </source>
</evidence>
<keyword evidence="7" id="KW-0418">Kinase</keyword>
<evidence type="ECO:0000256" key="15">
    <source>
        <dbReference type="ARBA" id="ARBA00056274"/>
    </source>
</evidence>
<dbReference type="GO" id="GO:0016020">
    <property type="term" value="C:membrane"/>
    <property type="evidence" value="ECO:0007669"/>
    <property type="project" value="InterPro"/>
</dbReference>
<keyword evidence="3" id="KW-0808">Transferase</keyword>
<dbReference type="SMART" id="SM00331">
    <property type="entry name" value="PP2C_SIG"/>
    <property type="match status" value="1"/>
</dbReference>
<protein>
    <recommendedName>
        <fullName evidence="1">protein-serine/threonine phosphatase</fullName>
        <ecNumber evidence="1">3.1.3.16</ecNumber>
    </recommendedName>
    <alternativeName>
        <fullName evidence="17">Protein-serine/threonine phosphatase</fullName>
    </alternativeName>
    <alternativeName>
        <fullName evidence="16">Serine/threonine-protein kinase</fullName>
    </alternativeName>
</protein>
<dbReference type="PROSITE" id="PS50885">
    <property type="entry name" value="HAMP"/>
    <property type="match status" value="1"/>
</dbReference>
<dbReference type="GO" id="GO:0016301">
    <property type="term" value="F:kinase activity"/>
    <property type="evidence" value="ECO:0007669"/>
    <property type="project" value="UniProtKB-KW"/>
</dbReference>
<dbReference type="FunFam" id="3.60.40.10:FF:000005">
    <property type="entry name" value="Serine/threonine protein phosphatase"/>
    <property type="match status" value="1"/>
</dbReference>
<evidence type="ECO:0000256" key="7">
    <source>
        <dbReference type="ARBA" id="ARBA00022777"/>
    </source>
</evidence>
<comment type="function">
    <text evidence="15">Primarily acts as an independent SigF regulator that is sensitive to the osmosensory signal, mediating the cross talk of PknD with the SigF regulon. Possesses both phosphatase and kinase activities. The kinase domain functions as a classic anti-sigma factor-like kinase to phosphorylate the anti-anti-sigma factor domain at the canonical regulatory site, and the phosphatase domain antagonizes this activity.</text>
</comment>
<evidence type="ECO:0000256" key="13">
    <source>
        <dbReference type="ARBA" id="ARBA00023211"/>
    </source>
</evidence>
<evidence type="ECO:0000256" key="9">
    <source>
        <dbReference type="ARBA" id="ARBA00022840"/>
    </source>
</evidence>
<evidence type="ECO:0000256" key="2">
    <source>
        <dbReference type="ARBA" id="ARBA00022553"/>
    </source>
</evidence>
<dbReference type="SUPFAM" id="SSF158472">
    <property type="entry name" value="HAMP domain-like"/>
    <property type="match status" value="1"/>
</dbReference>
<feature type="transmembrane region" description="Helical" evidence="19">
    <location>
        <begin position="80"/>
        <end position="109"/>
    </location>
</feature>
<keyword evidence="19" id="KW-0472">Membrane</keyword>
<dbReference type="SUPFAM" id="SSF55781">
    <property type="entry name" value="GAF domain-like"/>
    <property type="match status" value="1"/>
</dbReference>
<evidence type="ECO:0000256" key="5">
    <source>
        <dbReference type="ARBA" id="ARBA00022723"/>
    </source>
</evidence>
<dbReference type="Pfam" id="PF00672">
    <property type="entry name" value="HAMP"/>
    <property type="match status" value="1"/>
</dbReference>
<dbReference type="InterPro" id="IPR007891">
    <property type="entry name" value="CHASE3"/>
</dbReference>
<evidence type="ECO:0000256" key="1">
    <source>
        <dbReference type="ARBA" id="ARBA00013081"/>
    </source>
</evidence>
<dbReference type="Pfam" id="PF07228">
    <property type="entry name" value="SpoIIE"/>
    <property type="match status" value="1"/>
</dbReference>
<dbReference type="KEGG" id="sbro:GQF42_36600"/>
<dbReference type="Proteomes" id="UP000436138">
    <property type="component" value="Chromosome"/>
</dbReference>
<feature type="region of interest" description="Disordered" evidence="18">
    <location>
        <begin position="1"/>
        <end position="75"/>
    </location>
</feature>
<evidence type="ECO:0000256" key="12">
    <source>
        <dbReference type="ARBA" id="ARBA00022989"/>
    </source>
</evidence>
<keyword evidence="11" id="KW-0904">Protein phosphatase</keyword>